<sequence length="213" mass="24223">MYLPPHFSTSETGELHQLIVQYPLGSIITLGSEGLDANHLPFELDFGRGGLGVLQAHVARNNPLWREVQSEQEVLVIFRAGDAYISPQWYPSKQEHQKQVPTWNYRVVHAHGKIRVLDDVKTVRGIVAKLTRTHESFQEKPWKMTDSPRDYMEEMLQRIVGIEVEITKLIGKLKLSQDDEPRDVRSAGRVLIERGEKEIGSAMIRCAQLGQSS</sequence>
<dbReference type="Gene3D" id="2.30.110.10">
    <property type="entry name" value="Electron Transport, Fmn-binding Protein, Chain A"/>
    <property type="match status" value="1"/>
</dbReference>
<comment type="caution">
    <text evidence="1">The sequence shown here is derived from an EMBL/GenBank/DDBJ whole genome shotgun (WGS) entry which is preliminary data.</text>
</comment>
<dbReference type="RefSeq" id="WP_111280145.1">
    <property type="nucleotide sequence ID" value="NZ_QLIN01000001.1"/>
</dbReference>
<evidence type="ECO:0000313" key="1">
    <source>
        <dbReference type="EMBL" id="RAI72528.1"/>
    </source>
</evidence>
<dbReference type="SUPFAM" id="SSF50475">
    <property type="entry name" value="FMN-binding split barrel"/>
    <property type="match status" value="1"/>
</dbReference>
<dbReference type="InterPro" id="IPR007396">
    <property type="entry name" value="TR_PAI2-type"/>
</dbReference>
<protein>
    <submittedName>
        <fullName evidence="1">FMN-binding negative transcriptional regulator</fullName>
    </submittedName>
</protein>
<dbReference type="Proteomes" id="UP000249493">
    <property type="component" value="Unassembled WGS sequence"/>
</dbReference>
<dbReference type="PANTHER" id="PTHR35802">
    <property type="entry name" value="PROTEASE SYNTHASE AND SPORULATION PROTEIN PAI 2"/>
    <property type="match status" value="1"/>
</dbReference>
<dbReference type="PANTHER" id="PTHR35802:SF1">
    <property type="entry name" value="PROTEASE SYNTHASE AND SPORULATION PROTEIN PAI 2"/>
    <property type="match status" value="1"/>
</dbReference>
<name>A0A327NJ00_PSEFL</name>
<organism evidence="1 2">
    <name type="scientific">Pseudomonas fluorescens</name>
    <dbReference type="NCBI Taxonomy" id="294"/>
    <lineage>
        <taxon>Bacteria</taxon>
        <taxon>Pseudomonadati</taxon>
        <taxon>Pseudomonadota</taxon>
        <taxon>Gammaproteobacteria</taxon>
        <taxon>Pseudomonadales</taxon>
        <taxon>Pseudomonadaceae</taxon>
        <taxon>Pseudomonas</taxon>
    </lineage>
</organism>
<dbReference type="InterPro" id="IPR012349">
    <property type="entry name" value="Split_barrel_FMN-bd"/>
</dbReference>
<accession>A0A327NJ00</accession>
<dbReference type="AlphaFoldDB" id="A0A327NJ00"/>
<evidence type="ECO:0000313" key="2">
    <source>
        <dbReference type="Proteomes" id="UP000249493"/>
    </source>
</evidence>
<gene>
    <name evidence="1" type="ORF">DOZ80_03030</name>
</gene>
<dbReference type="EMBL" id="QLIN01000001">
    <property type="protein sequence ID" value="RAI72528.1"/>
    <property type="molecule type" value="Genomic_DNA"/>
</dbReference>
<dbReference type="PIRSF" id="PIRSF010372">
    <property type="entry name" value="PaiB"/>
    <property type="match status" value="1"/>
</dbReference>
<dbReference type="Pfam" id="PF04299">
    <property type="entry name" value="FMN_bind_2"/>
    <property type="match status" value="1"/>
</dbReference>
<proteinExistence type="predicted"/>
<reference evidence="1 2" key="1">
    <citation type="submission" date="2018-06" db="EMBL/GenBank/DDBJ databases">
        <authorList>
            <person name="Zhirakovskaya E."/>
        </authorList>
    </citation>
    <scope>NUCLEOTIDE SEQUENCE [LARGE SCALE GENOMIC DNA]</scope>
    <source>
        <strain evidence="1 2">LY3</strain>
    </source>
</reference>